<comment type="caution">
    <text evidence="1">The sequence shown here is derived from an EMBL/GenBank/DDBJ whole genome shotgun (WGS) entry which is preliminary data.</text>
</comment>
<proteinExistence type="predicted"/>
<dbReference type="AlphaFoldDB" id="A0A8X6PX73"/>
<sequence>MNPTKADKDHKRRRVNHAYDFLYLGKCCFNTGKYVQLDPNKAHEDPKKITSQLFPRISFLREILSMLLSTNAHKEQKRSCMDCSSEFLHRCTKGQK</sequence>
<protein>
    <submittedName>
        <fullName evidence="1">Uncharacterized protein</fullName>
    </submittedName>
</protein>
<keyword evidence="2" id="KW-1185">Reference proteome</keyword>
<organism evidence="1 2">
    <name type="scientific">Nephila pilipes</name>
    <name type="common">Giant wood spider</name>
    <name type="synonym">Nephila maculata</name>
    <dbReference type="NCBI Taxonomy" id="299642"/>
    <lineage>
        <taxon>Eukaryota</taxon>
        <taxon>Metazoa</taxon>
        <taxon>Ecdysozoa</taxon>
        <taxon>Arthropoda</taxon>
        <taxon>Chelicerata</taxon>
        <taxon>Arachnida</taxon>
        <taxon>Araneae</taxon>
        <taxon>Araneomorphae</taxon>
        <taxon>Entelegynae</taxon>
        <taxon>Araneoidea</taxon>
        <taxon>Nephilidae</taxon>
        <taxon>Nephila</taxon>
    </lineage>
</organism>
<accession>A0A8X6PX73</accession>
<dbReference type="Proteomes" id="UP000887013">
    <property type="component" value="Unassembled WGS sequence"/>
</dbReference>
<name>A0A8X6PX73_NEPPI</name>
<gene>
    <name evidence="1" type="ORF">NPIL_331811</name>
</gene>
<dbReference type="EMBL" id="BMAW01121495">
    <property type="protein sequence ID" value="GFT94329.1"/>
    <property type="molecule type" value="Genomic_DNA"/>
</dbReference>
<evidence type="ECO:0000313" key="1">
    <source>
        <dbReference type="EMBL" id="GFT94329.1"/>
    </source>
</evidence>
<evidence type="ECO:0000313" key="2">
    <source>
        <dbReference type="Proteomes" id="UP000887013"/>
    </source>
</evidence>
<reference evidence="1" key="1">
    <citation type="submission" date="2020-08" db="EMBL/GenBank/DDBJ databases">
        <title>Multicomponent nature underlies the extraordinary mechanical properties of spider dragline silk.</title>
        <authorList>
            <person name="Kono N."/>
            <person name="Nakamura H."/>
            <person name="Mori M."/>
            <person name="Yoshida Y."/>
            <person name="Ohtoshi R."/>
            <person name="Malay A.D."/>
            <person name="Moran D.A.P."/>
            <person name="Tomita M."/>
            <person name="Numata K."/>
            <person name="Arakawa K."/>
        </authorList>
    </citation>
    <scope>NUCLEOTIDE SEQUENCE</scope>
</reference>